<feature type="compositionally biased region" description="Basic residues" evidence="10">
    <location>
        <begin position="468"/>
        <end position="479"/>
    </location>
</feature>
<dbReference type="EC" id="3.6.5.4" evidence="9"/>
<gene>
    <name evidence="9" type="primary">ffh</name>
    <name evidence="12" type="ORF">FB476_2164</name>
</gene>
<dbReference type="PANTHER" id="PTHR11564">
    <property type="entry name" value="SIGNAL RECOGNITION PARTICLE 54K PROTEIN SRP54"/>
    <property type="match status" value="1"/>
</dbReference>
<dbReference type="GO" id="GO:0008312">
    <property type="term" value="F:7S RNA binding"/>
    <property type="evidence" value="ECO:0007669"/>
    <property type="project" value="InterPro"/>
</dbReference>
<dbReference type="SUPFAM" id="SSF52540">
    <property type="entry name" value="P-loop containing nucleoside triphosphate hydrolases"/>
    <property type="match status" value="1"/>
</dbReference>
<feature type="binding site" evidence="9">
    <location>
        <begin position="265"/>
        <end position="268"/>
    </location>
    <ligand>
        <name>GTP</name>
        <dbReference type="ChEBI" id="CHEBI:37565"/>
    </ligand>
</feature>
<comment type="caution">
    <text evidence="12">The sequence shown here is derived from an EMBL/GenBank/DDBJ whole genome shotgun (WGS) entry which is preliminary data.</text>
</comment>
<dbReference type="PANTHER" id="PTHR11564:SF5">
    <property type="entry name" value="SIGNAL RECOGNITION PARTICLE SUBUNIT SRP54"/>
    <property type="match status" value="1"/>
</dbReference>
<feature type="region of interest" description="Disordered" evidence="10">
    <location>
        <begin position="447"/>
        <end position="547"/>
    </location>
</feature>
<dbReference type="InterPro" id="IPR013822">
    <property type="entry name" value="Signal_recog_particl_SRP54_hlx"/>
</dbReference>
<dbReference type="InterPro" id="IPR042101">
    <property type="entry name" value="SRP54_N_sf"/>
</dbReference>
<proteinExistence type="inferred from homology"/>
<dbReference type="Gene3D" id="1.10.260.30">
    <property type="entry name" value="Signal recognition particle, SRP54 subunit, M-domain"/>
    <property type="match status" value="1"/>
</dbReference>
<name>A0A543KQA2_9MICO</name>
<dbReference type="SMART" id="SM00962">
    <property type="entry name" value="SRP54"/>
    <property type="match status" value="1"/>
</dbReference>
<evidence type="ECO:0000256" key="1">
    <source>
        <dbReference type="ARBA" id="ARBA00005450"/>
    </source>
</evidence>
<dbReference type="EMBL" id="VFPU01000001">
    <property type="protein sequence ID" value="TQM97260.1"/>
    <property type="molecule type" value="Genomic_DNA"/>
</dbReference>
<dbReference type="Pfam" id="PF02881">
    <property type="entry name" value="SRP54_N"/>
    <property type="match status" value="1"/>
</dbReference>
<evidence type="ECO:0000256" key="4">
    <source>
        <dbReference type="ARBA" id="ARBA00022884"/>
    </source>
</evidence>
<dbReference type="CDD" id="cd18539">
    <property type="entry name" value="SRP_G"/>
    <property type="match status" value="1"/>
</dbReference>
<dbReference type="SMART" id="SM00963">
    <property type="entry name" value="SRP54_N"/>
    <property type="match status" value="1"/>
</dbReference>
<dbReference type="SUPFAM" id="SSF47446">
    <property type="entry name" value="Signal peptide-binding domain"/>
    <property type="match status" value="1"/>
</dbReference>
<reference evidence="12 13" key="1">
    <citation type="submission" date="2019-06" db="EMBL/GenBank/DDBJ databases">
        <title>Sequencing the genomes of 1000 actinobacteria strains.</title>
        <authorList>
            <person name="Klenk H.-P."/>
        </authorList>
    </citation>
    <scope>NUCLEOTIDE SEQUENCE [LARGE SCALE GENOMIC DNA]</scope>
    <source>
        <strain evidence="12 13">DSM 12362</strain>
    </source>
</reference>
<dbReference type="Proteomes" id="UP000315133">
    <property type="component" value="Unassembled WGS sequence"/>
</dbReference>
<keyword evidence="9" id="KW-0963">Cytoplasm</keyword>
<dbReference type="HAMAP" id="MF_00306">
    <property type="entry name" value="SRP54"/>
    <property type="match status" value="1"/>
</dbReference>
<keyword evidence="5 9" id="KW-0342">GTP-binding</keyword>
<evidence type="ECO:0000256" key="7">
    <source>
        <dbReference type="ARBA" id="ARBA00023274"/>
    </source>
</evidence>
<dbReference type="SMART" id="SM00382">
    <property type="entry name" value="AAA"/>
    <property type="match status" value="1"/>
</dbReference>
<keyword evidence="13" id="KW-1185">Reference proteome</keyword>
<dbReference type="InterPro" id="IPR000897">
    <property type="entry name" value="SRP54_GTPase_dom"/>
</dbReference>
<dbReference type="InterPro" id="IPR027417">
    <property type="entry name" value="P-loop_NTPase"/>
</dbReference>
<evidence type="ECO:0000256" key="2">
    <source>
        <dbReference type="ARBA" id="ARBA00022741"/>
    </source>
</evidence>
<dbReference type="InterPro" id="IPR036891">
    <property type="entry name" value="Signal_recog_part_SRP54_M_sf"/>
</dbReference>
<evidence type="ECO:0000256" key="9">
    <source>
        <dbReference type="HAMAP-Rule" id="MF_00306"/>
    </source>
</evidence>
<dbReference type="GO" id="GO:0005525">
    <property type="term" value="F:GTP binding"/>
    <property type="evidence" value="ECO:0007669"/>
    <property type="project" value="UniProtKB-UniRule"/>
</dbReference>
<keyword evidence="7 9" id="KW-0687">Ribonucleoprotein</keyword>
<sequence>MFTSLSDRLTLTFKNLKRKGTVTESDLNATIRDIRLALLDADVALPVVKQFTQRIRDRALGAEVHQALNPAQQVVKIVNEELVEILGGSTRRLNLAKNPPTVIMLAGLQGSGKTTFAGKLAHLLKGEGHTPLLVAADLQRPNAVTQLEVVGERAGVPVFAPERGNVFGHDAALESGEGTRSFGDPVDVAVEGVEEARRKGYDVVIIDTAGRLAVDVDLMRQASDIRIETGAHEVLFVIDAMIGQAAVETAKAFADGVGITGSVLTKLDGDARGGAALSVATVTGQPILFASTGEGVKDIETFHPDRMASRILDMGDVLTLIEQAEKAFDRAQAAEMTRKFLADEDFTFDDFLEQMAAIKRMGSLKQMLGMMPGMQGMRAQLDALDEREFDRVEAMVRSMTPFERNHPKQINGSRRARIARGSGVSVSEVNQLLERFADAQKMMRQLKKGGGIPGMPGMPGMGGAGGGKRGKQAPKKKGKSGNPAKRAQQEREAAQKAQAARTASLENAFGGAALGAGADQGAGAGDDALAGLKLPPGFEKFLDQGKK</sequence>
<protein>
    <recommendedName>
        <fullName evidence="9">Signal recognition particle protein</fullName>
        <ecNumber evidence="9">3.6.5.4</ecNumber>
    </recommendedName>
    <alternativeName>
        <fullName evidence="9">Fifty-four homolog</fullName>
    </alternativeName>
</protein>
<feature type="domain" description="SRP54-type proteins GTP-binding" evidence="11">
    <location>
        <begin position="286"/>
        <end position="299"/>
    </location>
</feature>
<evidence type="ECO:0000256" key="6">
    <source>
        <dbReference type="ARBA" id="ARBA00023135"/>
    </source>
</evidence>
<evidence type="ECO:0000256" key="3">
    <source>
        <dbReference type="ARBA" id="ARBA00022801"/>
    </source>
</evidence>
<keyword evidence="2 9" id="KW-0547">Nucleotide-binding</keyword>
<dbReference type="Pfam" id="PF02978">
    <property type="entry name" value="SRP_SPB"/>
    <property type="match status" value="1"/>
</dbReference>
<comment type="catalytic activity">
    <reaction evidence="8 9">
        <text>GTP + H2O = GDP + phosphate + H(+)</text>
        <dbReference type="Rhea" id="RHEA:19669"/>
        <dbReference type="ChEBI" id="CHEBI:15377"/>
        <dbReference type="ChEBI" id="CHEBI:15378"/>
        <dbReference type="ChEBI" id="CHEBI:37565"/>
        <dbReference type="ChEBI" id="CHEBI:43474"/>
        <dbReference type="ChEBI" id="CHEBI:58189"/>
        <dbReference type="EC" id="3.6.5.4"/>
    </reaction>
</comment>
<comment type="similarity">
    <text evidence="1 9">Belongs to the GTP-binding SRP family. SRP54 subfamily.</text>
</comment>
<accession>A0A543KQA2</accession>
<evidence type="ECO:0000256" key="5">
    <source>
        <dbReference type="ARBA" id="ARBA00023134"/>
    </source>
</evidence>
<dbReference type="Gene3D" id="3.40.50.300">
    <property type="entry name" value="P-loop containing nucleotide triphosphate hydrolases"/>
    <property type="match status" value="1"/>
</dbReference>
<dbReference type="Pfam" id="PF00448">
    <property type="entry name" value="SRP54"/>
    <property type="match status" value="1"/>
</dbReference>
<dbReference type="Gene3D" id="1.20.120.140">
    <property type="entry name" value="Signal recognition particle SRP54, nucleotide-binding domain"/>
    <property type="match status" value="1"/>
</dbReference>
<dbReference type="NCBIfam" id="TIGR00959">
    <property type="entry name" value="ffh"/>
    <property type="match status" value="1"/>
</dbReference>
<comment type="domain">
    <text evidence="9">Composed of three domains: the N-terminal N domain, which is responsible for interactions with the ribosome, the central G domain, which binds GTP, and the C-terminal M domain, which binds the RNA and the signal sequence of the RNC.</text>
</comment>
<dbReference type="InterPro" id="IPR003593">
    <property type="entry name" value="AAA+_ATPase"/>
</dbReference>
<dbReference type="PROSITE" id="PS00300">
    <property type="entry name" value="SRP54"/>
    <property type="match status" value="1"/>
</dbReference>
<dbReference type="OrthoDB" id="9804720at2"/>
<organism evidence="12 13">
    <name type="scientific">Ornithinimicrobium humiphilum</name>
    <dbReference type="NCBI Taxonomy" id="125288"/>
    <lineage>
        <taxon>Bacteria</taxon>
        <taxon>Bacillati</taxon>
        <taxon>Actinomycetota</taxon>
        <taxon>Actinomycetes</taxon>
        <taxon>Micrococcales</taxon>
        <taxon>Ornithinimicrobiaceae</taxon>
        <taxon>Ornithinimicrobium</taxon>
    </lineage>
</organism>
<comment type="function">
    <text evidence="9">Involved in targeting and insertion of nascent membrane proteins into the cytoplasmic membrane. Binds to the hydrophobic signal sequence of the ribosome-nascent chain (RNC) as it emerges from the ribosomes. The SRP-RNC complex is then targeted to the cytoplasmic membrane where it interacts with the SRP receptor FtsY.</text>
</comment>
<evidence type="ECO:0000256" key="10">
    <source>
        <dbReference type="SAM" id="MobiDB-lite"/>
    </source>
</evidence>
<dbReference type="GO" id="GO:0003924">
    <property type="term" value="F:GTPase activity"/>
    <property type="evidence" value="ECO:0007669"/>
    <property type="project" value="UniProtKB-UniRule"/>
</dbReference>
<dbReference type="InterPro" id="IPR004780">
    <property type="entry name" value="SRP"/>
</dbReference>
<feature type="binding site" evidence="9">
    <location>
        <begin position="207"/>
        <end position="211"/>
    </location>
    <ligand>
        <name>GTP</name>
        <dbReference type="ChEBI" id="CHEBI:37565"/>
    </ligand>
</feature>
<comment type="subunit">
    <text evidence="9">Part of the signal recognition particle protein translocation system, which is composed of SRP and FtsY.</text>
</comment>
<evidence type="ECO:0000313" key="12">
    <source>
        <dbReference type="EMBL" id="TQM97260.1"/>
    </source>
</evidence>
<comment type="subcellular location">
    <subcellularLocation>
        <location evidence="9">Cytoplasm</location>
    </subcellularLocation>
    <text evidence="9">The SRP-RNC complex is targeted to the cytoplasmic membrane.</text>
</comment>
<feature type="compositionally biased region" description="Gly residues" evidence="10">
    <location>
        <begin position="512"/>
        <end position="524"/>
    </location>
</feature>
<evidence type="ECO:0000256" key="8">
    <source>
        <dbReference type="ARBA" id="ARBA00048027"/>
    </source>
</evidence>
<dbReference type="AlphaFoldDB" id="A0A543KQA2"/>
<evidence type="ECO:0000313" key="13">
    <source>
        <dbReference type="Proteomes" id="UP000315133"/>
    </source>
</evidence>
<dbReference type="InterPro" id="IPR022941">
    <property type="entry name" value="SRP54"/>
</dbReference>
<keyword evidence="3 9" id="KW-0378">Hydrolase</keyword>
<dbReference type="GO" id="GO:0048500">
    <property type="term" value="C:signal recognition particle"/>
    <property type="evidence" value="ECO:0007669"/>
    <property type="project" value="UniProtKB-UniRule"/>
</dbReference>
<evidence type="ECO:0000259" key="11">
    <source>
        <dbReference type="PROSITE" id="PS00300"/>
    </source>
</evidence>
<keyword evidence="4 9" id="KW-0694">RNA-binding</keyword>
<keyword evidence="6 9" id="KW-0733">Signal recognition particle</keyword>
<dbReference type="GO" id="GO:0006614">
    <property type="term" value="P:SRP-dependent cotranslational protein targeting to membrane"/>
    <property type="evidence" value="ECO:0007669"/>
    <property type="project" value="InterPro"/>
</dbReference>
<dbReference type="RefSeq" id="WP_141818751.1">
    <property type="nucleotide sequence ID" value="NZ_BAAAIL010000002.1"/>
</dbReference>
<feature type="binding site" evidence="9">
    <location>
        <begin position="107"/>
        <end position="114"/>
    </location>
    <ligand>
        <name>GTP</name>
        <dbReference type="ChEBI" id="CHEBI:37565"/>
    </ligand>
</feature>
<feature type="compositionally biased region" description="Gly residues" evidence="10">
    <location>
        <begin position="448"/>
        <end position="467"/>
    </location>
</feature>
<dbReference type="InterPro" id="IPR004125">
    <property type="entry name" value="Signal_recog_particle_SRP54_M"/>
</dbReference>